<dbReference type="PANTHER" id="PTHR39673:SF5">
    <property type="entry name" value="TUNGSTEN-CONTAINING FORMYLMETHANOFURAN DEHYDROGENASE 2 SUBUNIT C"/>
    <property type="match status" value="1"/>
</dbReference>
<dbReference type="PANTHER" id="PTHR39673">
    <property type="entry name" value="TUNGSTEN FORMYLMETHANOFURAN DEHYDROGENASE, SUBUNIT C (FWDC)"/>
    <property type="match status" value="1"/>
</dbReference>
<comment type="caution">
    <text evidence="1">The sequence shown here is derived from an EMBL/GenBank/DDBJ whole genome shotgun (WGS) entry which is preliminary data.</text>
</comment>
<dbReference type="InterPro" id="IPR036485">
    <property type="entry name" value="Glu_synth_asu_C_sf"/>
</dbReference>
<dbReference type="GO" id="GO:0015948">
    <property type="term" value="P:methanogenesis"/>
    <property type="evidence" value="ECO:0007669"/>
    <property type="project" value="InterPro"/>
</dbReference>
<organism evidence="1 2">
    <name type="scientific">Jiella pacifica</name>
    <dbReference type="NCBI Taxonomy" id="2696469"/>
    <lineage>
        <taxon>Bacteria</taxon>
        <taxon>Pseudomonadati</taxon>
        <taxon>Pseudomonadota</taxon>
        <taxon>Alphaproteobacteria</taxon>
        <taxon>Hyphomicrobiales</taxon>
        <taxon>Aurantimonadaceae</taxon>
        <taxon>Jiella</taxon>
    </lineage>
</organism>
<dbReference type="NCBIfam" id="TIGR03122">
    <property type="entry name" value="one_C_dehyd_C"/>
    <property type="match status" value="1"/>
</dbReference>
<dbReference type="AlphaFoldDB" id="A0A6N9T642"/>
<dbReference type="EMBL" id="JAAAMG010000009">
    <property type="protein sequence ID" value="NDW05239.1"/>
    <property type="molecule type" value="Genomic_DNA"/>
</dbReference>
<dbReference type="Proteomes" id="UP000469011">
    <property type="component" value="Unassembled WGS sequence"/>
</dbReference>
<dbReference type="GO" id="GO:0018493">
    <property type="term" value="F:formylmethanofuran dehydrogenase activity"/>
    <property type="evidence" value="ECO:0007669"/>
    <property type="project" value="InterPro"/>
</dbReference>
<dbReference type="GO" id="GO:0046914">
    <property type="term" value="F:transition metal ion binding"/>
    <property type="evidence" value="ECO:0007669"/>
    <property type="project" value="InterPro"/>
</dbReference>
<gene>
    <name evidence="1" type="ORF">GTK09_12465</name>
</gene>
<dbReference type="Gene3D" id="2.160.20.60">
    <property type="entry name" value="Glutamate synthase, alpha subunit, C-terminal domain"/>
    <property type="match status" value="1"/>
</dbReference>
<keyword evidence="2" id="KW-1185">Reference proteome</keyword>
<evidence type="ECO:0000313" key="1">
    <source>
        <dbReference type="EMBL" id="NDW05239.1"/>
    </source>
</evidence>
<reference evidence="1 2" key="1">
    <citation type="submission" date="2020-01" db="EMBL/GenBank/DDBJ databases">
        <title>Jiella pacifica sp. nov.</title>
        <authorList>
            <person name="Xue Z."/>
            <person name="Zhu S."/>
            <person name="Chen J."/>
            <person name="Yang J."/>
        </authorList>
    </citation>
    <scope>NUCLEOTIDE SEQUENCE [LARGE SCALE GENOMIC DNA]</scope>
    <source>
        <strain evidence="1 2">40Bstr34</strain>
    </source>
</reference>
<sequence>MTGLTFRKREEPAERLDLSPLTPSRLAGMAERDIAALAVGTSRMGLRVGDVFDVAMGDAAAIRFEGGSDRFDRIGEAMDGGEITVAGDAGVRLGRMLAGGRISVSGSVGAHAGSAMSGGVIAISGNAGERLGGPLAGEMMGMKGGTITVGGNAGVRAGDRMRRGVIFVTGAAGEDLASRMIAGTIVVGGRAAATPGRLMKRGTLVLCSGAERFAPTFLDNGPADLLILKIMADAFAKGEVGEVPFHGAPMRRLGGDTAVLGLGEVFLPL</sequence>
<accession>A0A6N9T642</accession>
<dbReference type="SUPFAM" id="SSF69336">
    <property type="entry name" value="Alpha subunit of glutamate synthase, C-terminal domain"/>
    <property type="match status" value="1"/>
</dbReference>
<dbReference type="InterPro" id="IPR017550">
    <property type="entry name" value="Formylmethanofuran_DH_suC"/>
</dbReference>
<name>A0A6N9T642_9HYPH</name>
<evidence type="ECO:0000313" key="2">
    <source>
        <dbReference type="Proteomes" id="UP000469011"/>
    </source>
</evidence>
<proteinExistence type="predicted"/>
<protein>
    <submittedName>
        <fullName evidence="1">Formylmethanofuran dehydrogenase subunit C</fullName>
    </submittedName>
</protein>
<dbReference type="RefSeq" id="WP_163463500.1">
    <property type="nucleotide sequence ID" value="NZ_JAAAMG010000009.1"/>
</dbReference>